<feature type="signal peptide" evidence="1">
    <location>
        <begin position="1"/>
        <end position="21"/>
    </location>
</feature>
<dbReference type="GO" id="GO:0031012">
    <property type="term" value="C:extracellular matrix"/>
    <property type="evidence" value="ECO:0007669"/>
    <property type="project" value="TreeGrafter"/>
</dbReference>
<keyword evidence="1" id="KW-0732">Signal</keyword>
<dbReference type="Gene3D" id="2.60.40.2130">
    <property type="entry name" value="F-spondin domain"/>
    <property type="match status" value="1"/>
</dbReference>
<reference evidence="3" key="1">
    <citation type="submission" date="2021-01" db="EMBL/GenBank/DDBJ databases">
        <authorList>
            <person name="Corre E."/>
            <person name="Pelletier E."/>
            <person name="Niang G."/>
            <person name="Scheremetjew M."/>
            <person name="Finn R."/>
            <person name="Kale V."/>
            <person name="Holt S."/>
            <person name="Cochrane G."/>
            <person name="Meng A."/>
            <person name="Brown T."/>
            <person name="Cohen L."/>
        </authorList>
    </citation>
    <scope>NUCLEOTIDE SEQUENCE</scope>
    <source>
        <strain evidence="3">CCMP 769</strain>
    </source>
</reference>
<dbReference type="PANTHER" id="PTHR11311:SF15">
    <property type="entry name" value="SPONDIN-2"/>
    <property type="match status" value="1"/>
</dbReference>
<dbReference type="EMBL" id="HBHW01037350">
    <property type="protein sequence ID" value="CAE0060660.1"/>
    <property type="molecule type" value="Transcribed_RNA"/>
</dbReference>
<dbReference type="EMBL" id="HBHW01037351">
    <property type="protein sequence ID" value="CAE0060661.1"/>
    <property type="molecule type" value="Transcribed_RNA"/>
</dbReference>
<dbReference type="PANTHER" id="PTHR11311">
    <property type="entry name" value="SPONDIN"/>
    <property type="match status" value="1"/>
</dbReference>
<dbReference type="InterPro" id="IPR051418">
    <property type="entry name" value="Spondin/Thrombospondin_T1"/>
</dbReference>
<dbReference type="GO" id="GO:0007155">
    <property type="term" value="P:cell adhesion"/>
    <property type="evidence" value="ECO:0007669"/>
    <property type="project" value="TreeGrafter"/>
</dbReference>
<evidence type="ECO:0000259" key="2">
    <source>
        <dbReference type="PROSITE" id="PS51020"/>
    </source>
</evidence>
<dbReference type="Pfam" id="PF06468">
    <property type="entry name" value="Spond_N"/>
    <property type="match status" value="1"/>
</dbReference>
<organism evidence="3">
    <name type="scientific">Rhodosorus marinus</name>
    <dbReference type="NCBI Taxonomy" id="101924"/>
    <lineage>
        <taxon>Eukaryota</taxon>
        <taxon>Rhodophyta</taxon>
        <taxon>Stylonematophyceae</taxon>
        <taxon>Stylonematales</taxon>
        <taxon>Stylonemataceae</taxon>
        <taxon>Rhodosorus</taxon>
    </lineage>
</organism>
<gene>
    <name evidence="3" type="ORF">RMAR00112_LOCUS28726</name>
    <name evidence="4" type="ORF">RMAR00112_LOCUS28727</name>
</gene>
<dbReference type="PROSITE" id="PS51020">
    <property type="entry name" value="SPONDIN"/>
    <property type="match status" value="1"/>
</dbReference>
<proteinExistence type="predicted"/>
<accession>A0A7S3A3R0</accession>
<dbReference type="NCBIfam" id="NF038123">
    <property type="entry name" value="NF038123_dom"/>
    <property type="match status" value="1"/>
</dbReference>
<dbReference type="AlphaFoldDB" id="A0A7S3A3R0"/>
<dbReference type="PROSITE" id="PS51257">
    <property type="entry name" value="PROKAR_LIPOPROTEIN"/>
    <property type="match status" value="1"/>
</dbReference>
<dbReference type="InterPro" id="IPR038678">
    <property type="entry name" value="Spondin_N_sf"/>
</dbReference>
<evidence type="ECO:0000313" key="3">
    <source>
        <dbReference type="EMBL" id="CAE0060660.1"/>
    </source>
</evidence>
<dbReference type="InterPro" id="IPR009465">
    <property type="entry name" value="Spondin_N"/>
</dbReference>
<evidence type="ECO:0000256" key="1">
    <source>
        <dbReference type="SAM" id="SignalP"/>
    </source>
</evidence>
<protein>
    <recommendedName>
        <fullName evidence="2">Spondin domain-containing protein</fullName>
    </recommendedName>
</protein>
<feature type="domain" description="Spondin" evidence="2">
    <location>
        <begin position="29"/>
        <end position="217"/>
    </location>
</feature>
<feature type="chain" id="PRO_5035680868" description="Spondin domain-containing protein" evidence="1">
    <location>
        <begin position="22"/>
        <end position="226"/>
    </location>
</feature>
<evidence type="ECO:0000313" key="4">
    <source>
        <dbReference type="EMBL" id="CAE0060661.1"/>
    </source>
</evidence>
<sequence length="226" mass="24582">MNMKGFVIFSIVLAACALASSVQIDTSSRAHHKACKGKAIYKVVVKYVWTGMTHPGAYPPDGHFSPTTVCSHGDGYTMWTPGGFATKGVQDVAETGNNKALLKELKAQLGRNVYWYDASKGPTPDGTEKVVFLIKLDGYRSMSSGISMVAPSPDWYTGWDNVELCDSKGKWVKKYKGNLSVWDAGTDSGKKFTSKDKKTKPYDKIVSILSTTFGGVPVGTVTFTRK</sequence>
<name>A0A7S3A3R0_9RHOD</name>